<accession>A0AAV4UR75</accession>
<protein>
    <submittedName>
        <fullName evidence="1">Uncharacterized protein</fullName>
    </submittedName>
</protein>
<sequence length="71" mass="8171">MLLEVEGQHIFEENNQTIALNAEPYKVMAEIFLALELPKRCINHKGLNSMDQQATKLEIQWDAEDVAEMLN</sequence>
<proteinExistence type="predicted"/>
<reference evidence="1 2" key="1">
    <citation type="submission" date="2021-06" db="EMBL/GenBank/DDBJ databases">
        <title>Caerostris extrusa draft genome.</title>
        <authorList>
            <person name="Kono N."/>
            <person name="Arakawa K."/>
        </authorList>
    </citation>
    <scope>NUCLEOTIDE SEQUENCE [LARGE SCALE GENOMIC DNA]</scope>
</reference>
<evidence type="ECO:0000313" key="1">
    <source>
        <dbReference type="EMBL" id="GIY60243.1"/>
    </source>
</evidence>
<evidence type="ECO:0000313" key="2">
    <source>
        <dbReference type="Proteomes" id="UP001054945"/>
    </source>
</evidence>
<dbReference type="AlphaFoldDB" id="A0AAV4UR75"/>
<gene>
    <name evidence="1" type="ORF">CEXT_294421</name>
</gene>
<comment type="caution">
    <text evidence="1">The sequence shown here is derived from an EMBL/GenBank/DDBJ whole genome shotgun (WGS) entry which is preliminary data.</text>
</comment>
<dbReference type="EMBL" id="BPLR01013299">
    <property type="protein sequence ID" value="GIY60243.1"/>
    <property type="molecule type" value="Genomic_DNA"/>
</dbReference>
<organism evidence="1 2">
    <name type="scientific">Caerostris extrusa</name>
    <name type="common">Bark spider</name>
    <name type="synonym">Caerostris bankana</name>
    <dbReference type="NCBI Taxonomy" id="172846"/>
    <lineage>
        <taxon>Eukaryota</taxon>
        <taxon>Metazoa</taxon>
        <taxon>Ecdysozoa</taxon>
        <taxon>Arthropoda</taxon>
        <taxon>Chelicerata</taxon>
        <taxon>Arachnida</taxon>
        <taxon>Araneae</taxon>
        <taxon>Araneomorphae</taxon>
        <taxon>Entelegynae</taxon>
        <taxon>Araneoidea</taxon>
        <taxon>Araneidae</taxon>
        <taxon>Caerostris</taxon>
    </lineage>
</organism>
<dbReference type="Proteomes" id="UP001054945">
    <property type="component" value="Unassembled WGS sequence"/>
</dbReference>
<keyword evidence="2" id="KW-1185">Reference proteome</keyword>
<name>A0AAV4UR75_CAEEX</name>